<reference evidence="1 2" key="1">
    <citation type="submission" date="2021-06" db="EMBL/GenBank/DDBJ databases">
        <authorList>
            <person name="Kallberg Y."/>
            <person name="Tangrot J."/>
            <person name="Rosling A."/>
        </authorList>
    </citation>
    <scope>NUCLEOTIDE SEQUENCE [LARGE SCALE GENOMIC DNA]</scope>
    <source>
        <strain evidence="1 2">120-4 pot B 10/14</strain>
    </source>
</reference>
<organism evidence="1 2">
    <name type="scientific">Gigaspora margarita</name>
    <dbReference type="NCBI Taxonomy" id="4874"/>
    <lineage>
        <taxon>Eukaryota</taxon>
        <taxon>Fungi</taxon>
        <taxon>Fungi incertae sedis</taxon>
        <taxon>Mucoromycota</taxon>
        <taxon>Glomeromycotina</taxon>
        <taxon>Glomeromycetes</taxon>
        <taxon>Diversisporales</taxon>
        <taxon>Gigasporaceae</taxon>
        <taxon>Gigaspora</taxon>
    </lineage>
</organism>
<comment type="caution">
    <text evidence="1">The sequence shown here is derived from an EMBL/GenBank/DDBJ whole genome shotgun (WGS) entry which is preliminary data.</text>
</comment>
<evidence type="ECO:0000313" key="1">
    <source>
        <dbReference type="EMBL" id="CAG8823525.1"/>
    </source>
</evidence>
<evidence type="ECO:0000313" key="2">
    <source>
        <dbReference type="Proteomes" id="UP000789901"/>
    </source>
</evidence>
<sequence>ADISCDQFKQNGDDAEKLNQKFQDLTPDSPCKNGDKACINGAFAQCADNQFKLFPCGGGLKCVALPLLLNPGTSLTCDTEADKNQRIENAKNCV</sequence>
<keyword evidence="2" id="KW-1185">Reference proteome</keyword>
<accession>A0ABN7WA96</accession>
<dbReference type="EMBL" id="CAJVQB010036156">
    <property type="protein sequence ID" value="CAG8823525.1"/>
    <property type="molecule type" value="Genomic_DNA"/>
</dbReference>
<feature type="non-terminal residue" evidence="1">
    <location>
        <position position="1"/>
    </location>
</feature>
<protein>
    <submittedName>
        <fullName evidence="1">32928_t:CDS:1</fullName>
    </submittedName>
</protein>
<proteinExistence type="predicted"/>
<dbReference type="Proteomes" id="UP000789901">
    <property type="component" value="Unassembled WGS sequence"/>
</dbReference>
<gene>
    <name evidence="1" type="ORF">GMARGA_LOCUS28362</name>
</gene>
<name>A0ABN7WA96_GIGMA</name>